<comment type="caution">
    <text evidence="3">The sequence shown here is derived from an EMBL/GenBank/DDBJ whole genome shotgun (WGS) entry which is preliminary data.</text>
</comment>
<dbReference type="PROSITE" id="PS52050">
    <property type="entry name" value="WYL"/>
    <property type="match status" value="1"/>
</dbReference>
<dbReference type="PANTHER" id="PTHR34580:SF1">
    <property type="entry name" value="PROTEIN PAFC"/>
    <property type="match status" value="1"/>
</dbReference>
<feature type="domain" description="WCX" evidence="2">
    <location>
        <begin position="234"/>
        <end position="301"/>
    </location>
</feature>
<evidence type="ECO:0000259" key="2">
    <source>
        <dbReference type="Pfam" id="PF25583"/>
    </source>
</evidence>
<dbReference type="Pfam" id="PF13280">
    <property type="entry name" value="WYL"/>
    <property type="match status" value="1"/>
</dbReference>
<dbReference type="InterPro" id="IPR051534">
    <property type="entry name" value="CBASS_pafABC_assoc_protein"/>
</dbReference>
<evidence type="ECO:0000259" key="1">
    <source>
        <dbReference type="Pfam" id="PF13280"/>
    </source>
</evidence>
<evidence type="ECO:0000313" key="3">
    <source>
        <dbReference type="EMBL" id="KKL08583.1"/>
    </source>
</evidence>
<reference evidence="3" key="1">
    <citation type="journal article" date="2015" name="Nature">
        <title>Complex archaea that bridge the gap between prokaryotes and eukaryotes.</title>
        <authorList>
            <person name="Spang A."/>
            <person name="Saw J.H."/>
            <person name="Jorgensen S.L."/>
            <person name="Zaremba-Niedzwiedzka K."/>
            <person name="Martijn J."/>
            <person name="Lind A.E."/>
            <person name="van Eijk R."/>
            <person name="Schleper C."/>
            <person name="Guy L."/>
            <person name="Ettema T.J."/>
        </authorList>
    </citation>
    <scope>NUCLEOTIDE SEQUENCE</scope>
</reference>
<dbReference type="InterPro" id="IPR026881">
    <property type="entry name" value="WYL_dom"/>
</dbReference>
<protein>
    <submittedName>
        <fullName evidence="3">Uncharacterized protein</fullName>
    </submittedName>
</protein>
<dbReference type="AlphaFoldDB" id="A0A0F9D926"/>
<gene>
    <name evidence="3" type="ORF">LCGC14_2574400</name>
</gene>
<dbReference type="Pfam" id="PF25583">
    <property type="entry name" value="WCX"/>
    <property type="match status" value="1"/>
</dbReference>
<organism evidence="3">
    <name type="scientific">marine sediment metagenome</name>
    <dbReference type="NCBI Taxonomy" id="412755"/>
    <lineage>
        <taxon>unclassified sequences</taxon>
        <taxon>metagenomes</taxon>
        <taxon>ecological metagenomes</taxon>
    </lineage>
</organism>
<sequence>MASSRHGGIGLDEIRSEFDVSHRTAQRMAQTLGAVFPTATERRIDIEGRARWRLTETPLARLRLGGQAELTALEMAIKHFRSIGEFAEADTLASLRDRLLAAIPSQAARLAETDSEIMLEAHGLVARPGPMAPVPESVTAVIREALQRPARLHFDYRGTRRVVEPYGVLIGTRRYLVARQPERGPTMRKFRLDLIEACELADDSFARDPDFNLDSFAARSFGSWDSPDEYHETVWRFAPHAAERAAEWRFHPDQTHEVLKDGSLQVRFCASGWLEMAWHLYCWGDAVEVLSPEPLRAMVMAHRRADFSALP</sequence>
<name>A0A0F9D926_9ZZZZ</name>
<proteinExistence type="predicted"/>
<dbReference type="PANTHER" id="PTHR34580">
    <property type="match status" value="1"/>
</dbReference>
<feature type="domain" description="WYL" evidence="1">
    <location>
        <begin position="139"/>
        <end position="199"/>
    </location>
</feature>
<accession>A0A0F9D926</accession>
<dbReference type="InterPro" id="IPR057727">
    <property type="entry name" value="WCX_dom"/>
</dbReference>
<dbReference type="EMBL" id="LAZR01042822">
    <property type="protein sequence ID" value="KKL08583.1"/>
    <property type="molecule type" value="Genomic_DNA"/>
</dbReference>